<dbReference type="OrthoDB" id="5078127at2"/>
<organism evidence="1 2">
    <name type="scientific">Microbacterium sorbitolivorans</name>
    <dbReference type="NCBI Taxonomy" id="1867410"/>
    <lineage>
        <taxon>Bacteria</taxon>
        <taxon>Bacillati</taxon>
        <taxon>Actinomycetota</taxon>
        <taxon>Actinomycetes</taxon>
        <taxon>Micrococcales</taxon>
        <taxon>Microbacteriaceae</taxon>
        <taxon>Microbacterium</taxon>
    </lineage>
</organism>
<accession>A0A367Y6U2</accession>
<gene>
    <name evidence="1" type="ORF">DTO57_02615</name>
</gene>
<dbReference type="Proteomes" id="UP000253508">
    <property type="component" value="Unassembled WGS sequence"/>
</dbReference>
<evidence type="ECO:0000313" key="1">
    <source>
        <dbReference type="EMBL" id="RCK61547.1"/>
    </source>
</evidence>
<name>A0A367Y6U2_9MICO</name>
<protein>
    <submittedName>
        <fullName evidence="1">Uncharacterized protein</fullName>
    </submittedName>
</protein>
<keyword evidence="2" id="KW-1185">Reference proteome</keyword>
<evidence type="ECO:0000313" key="2">
    <source>
        <dbReference type="Proteomes" id="UP000253508"/>
    </source>
</evidence>
<reference evidence="1 2" key="1">
    <citation type="submission" date="2018-07" db="EMBL/GenBank/DDBJ databases">
        <title>Microbacterium endoborsara sp. nov., a novel actinobacterium isolated from Borszczowia aralocaspica.</title>
        <authorList>
            <person name="An D."/>
        </authorList>
    </citation>
    <scope>NUCLEOTIDE SEQUENCE [LARGE SCALE GENOMIC DNA]</scope>
    <source>
        <strain evidence="1 2">C1.15228</strain>
    </source>
</reference>
<comment type="caution">
    <text evidence="1">The sequence shown here is derived from an EMBL/GenBank/DDBJ whole genome shotgun (WGS) entry which is preliminary data.</text>
</comment>
<proteinExistence type="predicted"/>
<dbReference type="EMBL" id="QORO01000001">
    <property type="protein sequence ID" value="RCK61547.1"/>
    <property type="molecule type" value="Genomic_DNA"/>
</dbReference>
<dbReference type="AlphaFoldDB" id="A0A367Y6U2"/>
<dbReference type="Gene3D" id="3.90.20.10">
    <property type="match status" value="1"/>
</dbReference>
<sequence>MDERFRQIDERFRQVDFRFDRVEARLERLEDDFRDLSKKQDRTLEILDGIADRLDVDDSERVAASAQTNRHEDWIEEAAPVVGIPYHAGA</sequence>